<evidence type="ECO:0000313" key="1">
    <source>
        <dbReference type="EMBL" id="KAH9684089.1"/>
    </source>
</evidence>
<sequence length="1915" mass="212485">MCRQRERSGFLHGARIVNGEPVVSHLFFADDCFLFFRANSEEARIIKSILVIYGAASGQKVNFNKSSISFNGNTREDSIASVCNILEVKATTDHVLSGSRVRIGNGTRTLLKKDPWLHDLLNGLVSSDLDDDLSVATVTSLFVDGAGDIAWSPPRVRWLKCNTDAAVFANEGRVGMGSVIRDESGKFVAALCCNIRGNYLPRDAEALSIREALSWVKSMKLSKVIIETDCLQVFNALVDRQCPLNSFGSIVLDCKCIADFIGDIVFSIVRRSANFAAHFVARVGNSLSGREMNNSSSENLLASQFILVYCRSLENDCLTKYVDEYVVDNNGGSDSQVEENDIVGSISEQATSTDSLRDESRCLANGGGEKSKDRIEYGTWICNHSGRFSCSRIMTALFPIAFIGICSYSIFEELASNFLSGCLEDCVLGSLNLLIEGKASGQESKNFLRLIGVPSFDESSVPGCLRHPNVAPVLGLLKTSGLITSVIPKTPYTLENILQFSPNALKSEWHVRFLMYQLLSAIAYLHSLGIAHRSVCPSNVLLTDSCWSWLYICDKPLVGFNSIADWCTIPTSPMIGCCIEGCSSQGLYADLKLSQSMDWHSQFNRWWRGELSNFEYLLFLNKLAGRRWGDYTFHMVMPWVIDFSTKPDENFDSGWRDLSKSKWRLAKGDEQLDFTYSSSEIPHHVSDECLSELAVCSYKARRLPLSVLRTAVRSVYEPNEYPSTMQRLYQWTPDECIPEFYCDPQIFYSQHPGMTDLAVPPWAGSPEEFIKLHRDALESDRVSSRIHHWIDITFGYKMSGQAAIDAKNVMLPSSEPTKPKSVGRLQLFTQPHPVRQTATWEKGSRKCKFVRSQNNNEVDNVSSLLPEAAYLQELEEAFAFSDHARHLSPRYYNHQESFGMYISPTKEFSSESFVGTISNPFENGSRHVLSDIDLEYLLEHLEVEDEGSMEYQELLLWRQKSSYSKTFSKDCSKDIFSIGCLLAELHLRRPLFDSISLAVYLENGDLPGVMEELPSHTRILVEACITKDWTRRPSAKSLLESPYFPSTVKSSYLFVAPLQLIARHGSRLQYAANFAKQGALKAMGSFAAERCAPYCLPLVATPLSDAEAECAYVLLKEFIKCLSPKAVRTMILPAIQKILQASYELYSFTSLVDSFVREIWNRIGKQAYLEMVHPLVISNLYAAPHKSSASAASVLLIGSSEELGVPITVHQTILPLIQCFGRGICPDGIDVLVRIGGLLGETFIVRQMLPLLKHVARSSIDVSNTNKPEPVQSWSALSLIDCLMTLDGLVAFLPREVVVKELIEDRSCLHVMVLMHTNLEITVLQVAASTLMAICQRIGPDLTALHVLPHLKELFDELAFSQECSDESGSLGGSLKVPKPKVDGESQIESRMDLVLFLYPSFASLLGIEKLRQCCATWLLLEQFLLRYHNWKSIMIQWEYTGESSRISEENISAKRPLLNKGSTSQCNPAKLLLNGVGWSIPQSQGSRSSKNLIPHRRVYDYHKSSVERQEATSNLMKCEPWFWFPTPAASWDGPDFLGRVGGLKDESPWKIKASILSSIRAHHGALRSVAVGQDECTVFTAGIGPGFKGTVQKWELTRINCVSGYYGHEEVVNDICVLSSSGRIASCDGTLHVWNSQTGKLLSVFAEQSMDSLHGGSPSSSISKINTDQVGMLNSNTLSSGILSTAFDGNLYTCLHHIECVERLVVGIGNGSLRFIDINQGQKLHLWRGEPTELGFPSLVSAICACGSEKMQAGGAVASPSWIAAGLSSGQCRLFDVRSGNVIASWRAHDGYVTKLAAPEDHLLVSSSLDKTLRIWDLRRNWPSQPTVFKGHTNGISGFSVWGQDVISISNNKIGLSSLSKSADEDGQHRLVPQKLYMVDNGAKNLSVLSSISILPFSRLFLVGTEDGYLRLCC</sequence>
<gene>
    <name evidence="1" type="ORF">KPL71_027890</name>
</gene>
<proteinExistence type="predicted"/>
<dbReference type="EMBL" id="CM039178">
    <property type="protein sequence ID" value="KAH9684089.1"/>
    <property type="molecule type" value="Genomic_DNA"/>
</dbReference>
<protein>
    <submittedName>
        <fullName evidence="1">Protein GFS12</fullName>
    </submittedName>
</protein>
<name>A0ACB8IAN6_CITSI</name>
<accession>A0ACB8IAN6</accession>
<dbReference type="Proteomes" id="UP000829398">
    <property type="component" value="Chromosome 9"/>
</dbReference>
<comment type="caution">
    <text evidence="1">The sequence shown here is derived from an EMBL/GenBank/DDBJ whole genome shotgun (WGS) entry which is preliminary data.</text>
</comment>
<reference evidence="2" key="1">
    <citation type="journal article" date="2023" name="Hortic. Res.">
        <title>A chromosome-level phased genome enabling allele-level studies in sweet orange: a case study on citrus Huanglongbing tolerance.</title>
        <authorList>
            <person name="Wu B."/>
            <person name="Yu Q."/>
            <person name="Deng Z."/>
            <person name="Duan Y."/>
            <person name="Luo F."/>
            <person name="Gmitter F. Jr."/>
        </authorList>
    </citation>
    <scope>NUCLEOTIDE SEQUENCE [LARGE SCALE GENOMIC DNA]</scope>
    <source>
        <strain evidence="2">cv. Valencia</strain>
    </source>
</reference>
<evidence type="ECO:0000313" key="2">
    <source>
        <dbReference type="Proteomes" id="UP000829398"/>
    </source>
</evidence>
<keyword evidence="2" id="KW-1185">Reference proteome</keyword>
<organism evidence="1 2">
    <name type="scientific">Citrus sinensis</name>
    <name type="common">Sweet orange</name>
    <name type="synonym">Citrus aurantium var. sinensis</name>
    <dbReference type="NCBI Taxonomy" id="2711"/>
    <lineage>
        <taxon>Eukaryota</taxon>
        <taxon>Viridiplantae</taxon>
        <taxon>Streptophyta</taxon>
        <taxon>Embryophyta</taxon>
        <taxon>Tracheophyta</taxon>
        <taxon>Spermatophyta</taxon>
        <taxon>Magnoliopsida</taxon>
        <taxon>eudicotyledons</taxon>
        <taxon>Gunneridae</taxon>
        <taxon>Pentapetalae</taxon>
        <taxon>rosids</taxon>
        <taxon>malvids</taxon>
        <taxon>Sapindales</taxon>
        <taxon>Rutaceae</taxon>
        <taxon>Aurantioideae</taxon>
        <taxon>Citrus</taxon>
    </lineage>
</organism>